<sequence length="80" mass="9080">MFYLTLNVLSCGADICRITHIRCTDISKITRKQSKTGKHGHEESEEYKKEAKGNQSEARKVKALVISSQQMVKAVNHFKT</sequence>
<evidence type="ECO:0000313" key="2">
    <source>
        <dbReference type="EMBL" id="GJT23282.1"/>
    </source>
</evidence>
<evidence type="ECO:0000313" key="3">
    <source>
        <dbReference type="EMBL" id="GJT98148.1"/>
    </source>
</evidence>
<gene>
    <name evidence="2" type="ORF">Tco_0893219</name>
    <name evidence="3" type="ORF">Tco_1093666</name>
</gene>
<name>A0ABQ5CAX0_9ASTR</name>
<keyword evidence="4" id="KW-1185">Reference proteome</keyword>
<reference evidence="2" key="2">
    <citation type="submission" date="2022-01" db="EMBL/GenBank/DDBJ databases">
        <authorList>
            <person name="Yamashiro T."/>
            <person name="Shiraishi A."/>
            <person name="Satake H."/>
            <person name="Nakayama K."/>
        </authorList>
    </citation>
    <scope>NUCLEOTIDE SEQUENCE</scope>
</reference>
<feature type="compositionally biased region" description="Basic and acidic residues" evidence="1">
    <location>
        <begin position="39"/>
        <end position="58"/>
    </location>
</feature>
<dbReference type="Proteomes" id="UP001151760">
    <property type="component" value="Unassembled WGS sequence"/>
</dbReference>
<proteinExistence type="predicted"/>
<comment type="caution">
    <text evidence="2">The sequence shown here is derived from an EMBL/GenBank/DDBJ whole genome shotgun (WGS) entry which is preliminary data.</text>
</comment>
<evidence type="ECO:0000313" key="4">
    <source>
        <dbReference type="Proteomes" id="UP001151760"/>
    </source>
</evidence>
<evidence type="ECO:0000256" key="1">
    <source>
        <dbReference type="SAM" id="MobiDB-lite"/>
    </source>
</evidence>
<reference evidence="2" key="1">
    <citation type="journal article" date="2022" name="Int. J. Mol. Sci.">
        <title>Draft Genome of Tanacetum Coccineum: Genomic Comparison of Closely Related Tanacetum-Family Plants.</title>
        <authorList>
            <person name="Yamashiro T."/>
            <person name="Shiraishi A."/>
            <person name="Nakayama K."/>
            <person name="Satake H."/>
        </authorList>
    </citation>
    <scope>NUCLEOTIDE SEQUENCE</scope>
</reference>
<feature type="region of interest" description="Disordered" evidence="1">
    <location>
        <begin position="30"/>
        <end position="58"/>
    </location>
</feature>
<accession>A0ABQ5CAX0</accession>
<dbReference type="EMBL" id="BQNB010020647">
    <property type="protein sequence ID" value="GJT98148.1"/>
    <property type="molecule type" value="Genomic_DNA"/>
</dbReference>
<protein>
    <submittedName>
        <fullName evidence="2">Uncharacterized protein</fullName>
    </submittedName>
</protein>
<organism evidence="2 4">
    <name type="scientific">Tanacetum coccineum</name>
    <dbReference type="NCBI Taxonomy" id="301880"/>
    <lineage>
        <taxon>Eukaryota</taxon>
        <taxon>Viridiplantae</taxon>
        <taxon>Streptophyta</taxon>
        <taxon>Embryophyta</taxon>
        <taxon>Tracheophyta</taxon>
        <taxon>Spermatophyta</taxon>
        <taxon>Magnoliopsida</taxon>
        <taxon>eudicotyledons</taxon>
        <taxon>Gunneridae</taxon>
        <taxon>Pentapetalae</taxon>
        <taxon>asterids</taxon>
        <taxon>campanulids</taxon>
        <taxon>Asterales</taxon>
        <taxon>Asteraceae</taxon>
        <taxon>Asteroideae</taxon>
        <taxon>Anthemideae</taxon>
        <taxon>Anthemidinae</taxon>
        <taxon>Tanacetum</taxon>
    </lineage>
</organism>
<dbReference type="EMBL" id="BQNB010014042">
    <property type="protein sequence ID" value="GJT23282.1"/>
    <property type="molecule type" value="Genomic_DNA"/>
</dbReference>